<keyword evidence="1" id="KW-0732">Signal</keyword>
<name>A0ABS4SKD7_9PROT</name>
<dbReference type="EMBL" id="JAGINP010000007">
    <property type="protein sequence ID" value="MBP2292553.1"/>
    <property type="molecule type" value="Genomic_DNA"/>
</dbReference>
<keyword evidence="4" id="KW-1185">Reference proteome</keyword>
<reference evidence="3 4" key="1">
    <citation type="submission" date="2021-03" db="EMBL/GenBank/DDBJ databases">
        <title>Genomic Encyclopedia of Type Strains, Phase III (KMG-III): the genomes of soil and plant-associated and newly described type strains.</title>
        <authorList>
            <person name="Whitman W."/>
        </authorList>
    </citation>
    <scope>NUCLEOTIDE SEQUENCE [LARGE SCALE GENOMIC DNA]</scope>
    <source>
        <strain evidence="3 4">IMMIB AFH-6</strain>
    </source>
</reference>
<dbReference type="Proteomes" id="UP000781958">
    <property type="component" value="Unassembled WGS sequence"/>
</dbReference>
<proteinExistence type="predicted"/>
<dbReference type="RefSeq" id="WP_209766420.1">
    <property type="nucleotide sequence ID" value="NZ_JAGINP010000007.1"/>
</dbReference>
<dbReference type="Gene3D" id="2.30.30.40">
    <property type="entry name" value="SH3 Domains"/>
    <property type="match status" value="1"/>
</dbReference>
<feature type="signal peptide" evidence="1">
    <location>
        <begin position="1"/>
        <end position="27"/>
    </location>
</feature>
<accession>A0ABS4SKD7</accession>
<dbReference type="InterPro" id="IPR003646">
    <property type="entry name" value="SH3-like_bac-type"/>
</dbReference>
<sequence length="213" mass="22534">MSRTAKLFLGSVMGIGMAAALALPAAAAPGDIYAVSGEKVNLRAAPSDNASIRSTVGRGDEVIELKQEGNWLGVRSMRTGEEGWVFADLVKRRTPSTLSGASAAASDAGFGRISSGFDGLMANINNQLGYRMAERVEQTNDGGLRVIPTQEWLYNTSREAKIYAALALYEMWKNHNNGRPVNVALGSPGSSAIAIEDGNRGPEMALPMMGASR</sequence>
<gene>
    <name evidence="3" type="ORF">J2851_002331</name>
</gene>
<evidence type="ECO:0000313" key="4">
    <source>
        <dbReference type="Proteomes" id="UP000781958"/>
    </source>
</evidence>
<dbReference type="Pfam" id="PF08239">
    <property type="entry name" value="SH3_3"/>
    <property type="match status" value="1"/>
</dbReference>
<evidence type="ECO:0000259" key="2">
    <source>
        <dbReference type="Pfam" id="PF08239"/>
    </source>
</evidence>
<comment type="caution">
    <text evidence="3">The sequence shown here is derived from an EMBL/GenBank/DDBJ whole genome shotgun (WGS) entry which is preliminary data.</text>
</comment>
<organism evidence="3 4">
    <name type="scientific">Azospirillum rugosum</name>
    <dbReference type="NCBI Taxonomy" id="416170"/>
    <lineage>
        <taxon>Bacteria</taxon>
        <taxon>Pseudomonadati</taxon>
        <taxon>Pseudomonadota</taxon>
        <taxon>Alphaproteobacteria</taxon>
        <taxon>Rhodospirillales</taxon>
        <taxon>Azospirillaceae</taxon>
        <taxon>Azospirillum</taxon>
    </lineage>
</organism>
<evidence type="ECO:0000256" key="1">
    <source>
        <dbReference type="SAM" id="SignalP"/>
    </source>
</evidence>
<feature type="chain" id="PRO_5047251508" evidence="1">
    <location>
        <begin position="28"/>
        <end position="213"/>
    </location>
</feature>
<feature type="domain" description="SH3b" evidence="2">
    <location>
        <begin position="40"/>
        <end position="91"/>
    </location>
</feature>
<protein>
    <submittedName>
        <fullName evidence="3">Uncharacterized protein YraI</fullName>
    </submittedName>
</protein>
<evidence type="ECO:0000313" key="3">
    <source>
        <dbReference type="EMBL" id="MBP2292553.1"/>
    </source>
</evidence>